<evidence type="ECO:0000313" key="2">
    <source>
        <dbReference type="EMBL" id="AWM39834.1"/>
    </source>
</evidence>
<dbReference type="AlphaFoldDB" id="A0A2Z3HDQ8"/>
<dbReference type="KEGG" id="gog:C1280_24385"/>
<evidence type="ECO:0000313" key="3">
    <source>
        <dbReference type="Proteomes" id="UP000245802"/>
    </source>
</evidence>
<dbReference type="EMBL" id="CP025958">
    <property type="protein sequence ID" value="AWM39834.1"/>
    <property type="molecule type" value="Genomic_DNA"/>
</dbReference>
<feature type="domain" description="DUF6900" evidence="1">
    <location>
        <begin position="59"/>
        <end position="106"/>
    </location>
</feature>
<protein>
    <recommendedName>
        <fullName evidence="1">DUF6900 domain-containing protein</fullName>
    </recommendedName>
</protein>
<dbReference type="RefSeq" id="WP_010046622.1">
    <property type="nucleotide sequence ID" value="NZ_CP025958.1"/>
</dbReference>
<sequence length="107" mass="11857">MAECYFCGVRADTAPAWVTEFYRAGGECVREPTCPTCAAVLLTKDENGAFVLAGADPVKEAVRRVAEQAFKWPLEARKSDRLDFHEVACWEIERALTAAYRAGRAAR</sequence>
<dbReference type="OrthoDB" id="7778819at2"/>
<organism evidence="2 3">
    <name type="scientific">Gemmata obscuriglobus</name>
    <dbReference type="NCBI Taxonomy" id="114"/>
    <lineage>
        <taxon>Bacteria</taxon>
        <taxon>Pseudomonadati</taxon>
        <taxon>Planctomycetota</taxon>
        <taxon>Planctomycetia</taxon>
        <taxon>Gemmatales</taxon>
        <taxon>Gemmataceae</taxon>
        <taxon>Gemmata</taxon>
    </lineage>
</organism>
<gene>
    <name evidence="2" type="ORF">C1280_24385</name>
</gene>
<dbReference type="Pfam" id="PF21841">
    <property type="entry name" value="DUF6900"/>
    <property type="match status" value="1"/>
</dbReference>
<name>A0A2Z3HDQ8_9BACT</name>
<dbReference type="InterPro" id="IPR054195">
    <property type="entry name" value="DUF6900"/>
</dbReference>
<proteinExistence type="predicted"/>
<evidence type="ECO:0000259" key="1">
    <source>
        <dbReference type="Pfam" id="PF21841"/>
    </source>
</evidence>
<dbReference type="Proteomes" id="UP000245802">
    <property type="component" value="Chromosome"/>
</dbReference>
<accession>A0A2Z3HDQ8</accession>
<keyword evidence="3" id="KW-1185">Reference proteome</keyword>
<reference evidence="2 3" key="1">
    <citation type="submission" date="2018-01" db="EMBL/GenBank/DDBJ databases">
        <title>G. obscuriglobus.</title>
        <authorList>
            <person name="Franke J."/>
            <person name="Blomberg W."/>
            <person name="Selmecki A."/>
        </authorList>
    </citation>
    <scope>NUCLEOTIDE SEQUENCE [LARGE SCALE GENOMIC DNA]</scope>
    <source>
        <strain evidence="2 3">DSM 5831</strain>
    </source>
</reference>